<keyword evidence="3" id="KW-1185">Reference proteome</keyword>
<name>A0A137P1F9_CONC2</name>
<sequence length="133" mass="14662">MLDQNQCIDRAVNLNPAYSASISAKANAVNKYCPNLSPSGTNYCLAKHYNITSYNYNKATNCENQCNQTTLNELYVCYMDCYGPLQIKINLDSTVSNLTAIYSYYDNGSGIGSISANLLNSIILATLIILYLL</sequence>
<protein>
    <submittedName>
        <fullName evidence="2">Uncharacterized protein</fullName>
    </submittedName>
</protein>
<organism evidence="2 3">
    <name type="scientific">Conidiobolus coronatus (strain ATCC 28846 / CBS 209.66 / NRRL 28638)</name>
    <name type="common">Delacroixia coronata</name>
    <dbReference type="NCBI Taxonomy" id="796925"/>
    <lineage>
        <taxon>Eukaryota</taxon>
        <taxon>Fungi</taxon>
        <taxon>Fungi incertae sedis</taxon>
        <taxon>Zoopagomycota</taxon>
        <taxon>Entomophthoromycotina</taxon>
        <taxon>Entomophthoromycetes</taxon>
        <taxon>Entomophthorales</taxon>
        <taxon>Ancylistaceae</taxon>
        <taxon>Conidiobolus</taxon>
    </lineage>
</organism>
<keyword evidence="1" id="KW-0472">Membrane</keyword>
<keyword evidence="1" id="KW-1133">Transmembrane helix</keyword>
<proteinExistence type="predicted"/>
<gene>
    <name evidence="2" type="ORF">CONCODRAFT_8967</name>
</gene>
<evidence type="ECO:0000313" key="3">
    <source>
        <dbReference type="Proteomes" id="UP000070444"/>
    </source>
</evidence>
<dbReference type="Proteomes" id="UP000070444">
    <property type="component" value="Unassembled WGS sequence"/>
</dbReference>
<dbReference type="EMBL" id="KQ964564">
    <property type="protein sequence ID" value="KXN68711.1"/>
    <property type="molecule type" value="Genomic_DNA"/>
</dbReference>
<feature type="transmembrane region" description="Helical" evidence="1">
    <location>
        <begin position="111"/>
        <end position="132"/>
    </location>
</feature>
<reference evidence="2 3" key="1">
    <citation type="journal article" date="2015" name="Genome Biol. Evol.">
        <title>Phylogenomic analyses indicate that early fungi evolved digesting cell walls of algal ancestors of land plants.</title>
        <authorList>
            <person name="Chang Y."/>
            <person name="Wang S."/>
            <person name="Sekimoto S."/>
            <person name="Aerts A.L."/>
            <person name="Choi C."/>
            <person name="Clum A."/>
            <person name="LaButti K.M."/>
            <person name="Lindquist E.A."/>
            <person name="Yee Ngan C."/>
            <person name="Ohm R.A."/>
            <person name="Salamov A.A."/>
            <person name="Grigoriev I.V."/>
            <person name="Spatafora J.W."/>
            <person name="Berbee M.L."/>
        </authorList>
    </citation>
    <scope>NUCLEOTIDE SEQUENCE [LARGE SCALE GENOMIC DNA]</scope>
    <source>
        <strain evidence="2 3">NRRL 28638</strain>
    </source>
</reference>
<keyword evidence="1" id="KW-0812">Transmembrane</keyword>
<dbReference type="AlphaFoldDB" id="A0A137P1F9"/>
<evidence type="ECO:0000256" key="1">
    <source>
        <dbReference type="SAM" id="Phobius"/>
    </source>
</evidence>
<evidence type="ECO:0000313" key="2">
    <source>
        <dbReference type="EMBL" id="KXN68711.1"/>
    </source>
</evidence>
<accession>A0A137P1F9</accession>